<reference evidence="2 3" key="1">
    <citation type="journal article" date="2006" name="Science">
        <title>Phytophthora genome sequences uncover evolutionary origins and mechanisms of pathogenesis.</title>
        <authorList>
            <person name="Tyler B.M."/>
            <person name="Tripathy S."/>
            <person name="Zhang X."/>
            <person name="Dehal P."/>
            <person name="Jiang R.H."/>
            <person name="Aerts A."/>
            <person name="Arredondo F.D."/>
            <person name="Baxter L."/>
            <person name="Bensasson D."/>
            <person name="Beynon J.L."/>
            <person name="Chapman J."/>
            <person name="Damasceno C.M."/>
            <person name="Dorrance A.E."/>
            <person name="Dou D."/>
            <person name="Dickerman A.W."/>
            <person name="Dubchak I.L."/>
            <person name="Garbelotto M."/>
            <person name="Gijzen M."/>
            <person name="Gordon S.G."/>
            <person name="Govers F."/>
            <person name="Grunwald N.J."/>
            <person name="Huang W."/>
            <person name="Ivors K.L."/>
            <person name="Jones R.W."/>
            <person name="Kamoun S."/>
            <person name="Krampis K."/>
            <person name="Lamour K.H."/>
            <person name="Lee M.K."/>
            <person name="McDonald W.H."/>
            <person name="Medina M."/>
            <person name="Meijer H.J."/>
            <person name="Nordberg E.K."/>
            <person name="Maclean D.J."/>
            <person name="Ospina-Giraldo M.D."/>
            <person name="Morris P.F."/>
            <person name="Phuntumart V."/>
            <person name="Putnam N.H."/>
            <person name="Rash S."/>
            <person name="Rose J.K."/>
            <person name="Sakihama Y."/>
            <person name="Salamov A.A."/>
            <person name="Savidor A."/>
            <person name="Scheuring C.F."/>
            <person name="Smith B.M."/>
            <person name="Sobral B.W."/>
            <person name="Terry A."/>
            <person name="Torto-Alalibo T.A."/>
            <person name="Win J."/>
            <person name="Xu Z."/>
            <person name="Zhang H."/>
            <person name="Grigoriev I.V."/>
            <person name="Rokhsar D.S."/>
            <person name="Boore J.L."/>
        </authorList>
    </citation>
    <scope>NUCLEOTIDE SEQUENCE [LARGE SCALE GENOMIC DNA]</scope>
    <source>
        <strain evidence="2 3">P6497</strain>
    </source>
</reference>
<dbReference type="SUPFAM" id="SSF50129">
    <property type="entry name" value="GroES-like"/>
    <property type="match status" value="1"/>
</dbReference>
<dbReference type="RefSeq" id="XP_009532925.1">
    <property type="nucleotide sequence ID" value="XM_009534630.1"/>
</dbReference>
<dbReference type="EMBL" id="JH159157">
    <property type="protein sequence ID" value="EGZ12592.1"/>
    <property type="molecule type" value="Genomic_DNA"/>
</dbReference>
<dbReference type="InParanoid" id="G4ZXM9"/>
<keyword evidence="3" id="KW-1185">Reference proteome</keyword>
<dbReference type="Pfam" id="PF08240">
    <property type="entry name" value="ADH_N"/>
    <property type="match status" value="1"/>
</dbReference>
<name>G4ZXM9_PHYSP</name>
<dbReference type="Gene3D" id="3.90.180.10">
    <property type="entry name" value="Medium-chain alcohol dehydrogenases, catalytic domain"/>
    <property type="match status" value="1"/>
</dbReference>
<dbReference type="OMA" id="THIKAWA"/>
<dbReference type="SMR" id="G4ZXM9"/>
<dbReference type="AlphaFoldDB" id="G4ZXM9"/>
<organism evidence="2 3">
    <name type="scientific">Phytophthora sojae (strain P6497)</name>
    <name type="common">Soybean stem and root rot agent</name>
    <name type="synonym">Phytophthora megasperma f. sp. glycines</name>
    <dbReference type="NCBI Taxonomy" id="1094619"/>
    <lineage>
        <taxon>Eukaryota</taxon>
        <taxon>Sar</taxon>
        <taxon>Stramenopiles</taxon>
        <taxon>Oomycota</taxon>
        <taxon>Peronosporomycetes</taxon>
        <taxon>Peronosporales</taxon>
        <taxon>Peronosporaceae</taxon>
        <taxon>Phytophthora</taxon>
    </lineage>
</organism>
<sequence>MPVPQTYRAYQYDHYGPQAQELKLRLSVKRPELGPKQVAGEAFTGKVLTPEQPFGIGFDAAGTVVEVGSEAKRLKVGDQVYAMTCERLLARRLLARIAMRPL</sequence>
<dbReference type="Proteomes" id="UP000002640">
    <property type="component" value="Unassembled WGS sequence"/>
</dbReference>
<gene>
    <name evidence="2" type="ORF">PHYSODRAFT_347440</name>
</gene>
<evidence type="ECO:0000259" key="1">
    <source>
        <dbReference type="Pfam" id="PF08240"/>
    </source>
</evidence>
<evidence type="ECO:0000313" key="2">
    <source>
        <dbReference type="EMBL" id="EGZ12592.1"/>
    </source>
</evidence>
<evidence type="ECO:0000313" key="3">
    <source>
        <dbReference type="Proteomes" id="UP000002640"/>
    </source>
</evidence>
<dbReference type="KEGG" id="psoj:PHYSODRAFT_347440"/>
<dbReference type="GeneID" id="20648881"/>
<accession>G4ZXM9</accession>
<proteinExistence type="predicted"/>
<feature type="domain" description="Alcohol dehydrogenase-like N-terminal" evidence="1">
    <location>
        <begin position="42"/>
        <end position="87"/>
    </location>
</feature>
<dbReference type="InterPro" id="IPR011032">
    <property type="entry name" value="GroES-like_sf"/>
</dbReference>
<protein>
    <recommendedName>
        <fullName evidence="1">Alcohol dehydrogenase-like N-terminal domain-containing protein</fullName>
    </recommendedName>
</protein>
<dbReference type="InterPro" id="IPR013154">
    <property type="entry name" value="ADH-like_N"/>
</dbReference>